<keyword evidence="7" id="KW-0479">Metal-binding</keyword>
<evidence type="ECO:0000259" key="8">
    <source>
        <dbReference type="PROSITE" id="PS51161"/>
    </source>
</evidence>
<dbReference type="AlphaFoldDB" id="A0A0G1XV00"/>
<dbReference type="InterPro" id="IPR003796">
    <property type="entry name" value="RNR_NrdR-like"/>
</dbReference>
<evidence type="ECO:0000256" key="6">
    <source>
        <dbReference type="ARBA" id="ARBA00023163"/>
    </source>
</evidence>
<accession>A0A0G1XV00</accession>
<dbReference type="Proteomes" id="UP000034290">
    <property type="component" value="Unassembled WGS sequence"/>
</dbReference>
<protein>
    <recommendedName>
        <fullName evidence="7">Transcriptional repressor NrdR</fullName>
    </recommendedName>
</protein>
<dbReference type="PANTHER" id="PTHR30455:SF2">
    <property type="entry name" value="TRANSCRIPTIONAL REPRESSOR NRDR"/>
    <property type="match status" value="1"/>
</dbReference>
<feature type="zinc finger region" evidence="7">
    <location>
        <begin position="16"/>
        <end position="47"/>
    </location>
</feature>
<dbReference type="HAMAP" id="MF_00440">
    <property type="entry name" value="NrdR"/>
    <property type="match status" value="1"/>
</dbReference>
<dbReference type="Pfam" id="PF03477">
    <property type="entry name" value="ATP-cone"/>
    <property type="match status" value="1"/>
</dbReference>
<dbReference type="GO" id="GO:0008270">
    <property type="term" value="F:zinc ion binding"/>
    <property type="evidence" value="ECO:0007669"/>
    <property type="project" value="UniProtKB-UniRule"/>
</dbReference>
<dbReference type="InterPro" id="IPR005144">
    <property type="entry name" value="ATP-cone_dom"/>
</dbReference>
<keyword evidence="1 7" id="KW-0678">Repressor</keyword>
<feature type="domain" description="ATP-cone" evidence="8">
    <location>
        <begin position="62"/>
        <end position="152"/>
    </location>
</feature>
<comment type="similarity">
    <text evidence="7">Belongs to the NrdR family.</text>
</comment>
<dbReference type="GO" id="GO:0005524">
    <property type="term" value="F:ATP binding"/>
    <property type="evidence" value="ECO:0007669"/>
    <property type="project" value="UniProtKB-UniRule"/>
</dbReference>
<name>A0A0G1XV00_9BACT</name>
<keyword evidence="7" id="KW-0863">Zinc-finger</keyword>
<organism evidence="9 10">
    <name type="scientific">Candidatus Giovannonibacteria bacterium GW2011_GWA2_53_7</name>
    <dbReference type="NCBI Taxonomy" id="1618650"/>
    <lineage>
        <taxon>Bacteria</taxon>
        <taxon>Candidatus Giovannoniibacteriota</taxon>
    </lineage>
</organism>
<evidence type="ECO:0000256" key="3">
    <source>
        <dbReference type="ARBA" id="ARBA00022840"/>
    </source>
</evidence>
<keyword evidence="2 7" id="KW-0547">Nucleotide-binding</keyword>
<evidence type="ECO:0000256" key="1">
    <source>
        <dbReference type="ARBA" id="ARBA00022491"/>
    </source>
</evidence>
<comment type="function">
    <text evidence="7">Negatively regulates transcription of bacterial ribonucleotide reductase nrd genes and operons by binding to NrdR-boxes.</text>
</comment>
<sequence>MENGKWNLYTTLTMYCPVCNHKETKVVDSRIHNEGMGIRRRRQCEKCDYRFSTTEELEMLGFTVVKRDGRRVPYEREKMLRGLERSLEKRAYTEASFKKLVHNIERDIQKKRAGEITSAELGEIVMKHLRRFDKIAYIRFASVYQSFEDLEDLDRELGLLMRKRKGKNKHS</sequence>
<keyword evidence="7" id="KW-0862">Zinc</keyword>
<evidence type="ECO:0000313" key="9">
    <source>
        <dbReference type="EMBL" id="KKW34806.1"/>
    </source>
</evidence>
<dbReference type="EMBL" id="LCRM01000061">
    <property type="protein sequence ID" value="KKW34806.1"/>
    <property type="molecule type" value="Genomic_DNA"/>
</dbReference>
<evidence type="ECO:0000256" key="2">
    <source>
        <dbReference type="ARBA" id="ARBA00022741"/>
    </source>
</evidence>
<reference evidence="9 10" key="1">
    <citation type="journal article" date="2015" name="Nature">
        <title>rRNA introns, odd ribosomes, and small enigmatic genomes across a large radiation of phyla.</title>
        <authorList>
            <person name="Brown C.T."/>
            <person name="Hug L.A."/>
            <person name="Thomas B.C."/>
            <person name="Sharon I."/>
            <person name="Castelle C.J."/>
            <person name="Singh A."/>
            <person name="Wilkins M.J."/>
            <person name="Williams K.H."/>
            <person name="Banfield J.F."/>
        </authorList>
    </citation>
    <scope>NUCLEOTIDE SEQUENCE [LARGE SCALE GENOMIC DNA]</scope>
</reference>
<evidence type="ECO:0000256" key="5">
    <source>
        <dbReference type="ARBA" id="ARBA00023125"/>
    </source>
</evidence>
<gene>
    <name evidence="7" type="primary">nrdR</name>
    <name evidence="9" type="ORF">UY81_C0061G0002</name>
</gene>
<dbReference type="PROSITE" id="PS51161">
    <property type="entry name" value="ATP_CONE"/>
    <property type="match status" value="1"/>
</dbReference>
<dbReference type="PATRIC" id="fig|1618650.3.peg.582"/>
<proteinExistence type="inferred from homology"/>
<dbReference type="InterPro" id="IPR055173">
    <property type="entry name" value="NrdR-like_N"/>
</dbReference>
<dbReference type="Pfam" id="PF22811">
    <property type="entry name" value="Zn_ribbon_NrdR"/>
    <property type="match status" value="1"/>
</dbReference>
<evidence type="ECO:0000256" key="7">
    <source>
        <dbReference type="HAMAP-Rule" id="MF_00440"/>
    </source>
</evidence>
<keyword evidence="6 7" id="KW-0804">Transcription</keyword>
<keyword evidence="4 7" id="KW-0805">Transcription regulation</keyword>
<dbReference type="NCBIfam" id="TIGR00244">
    <property type="entry name" value="transcriptional regulator NrdR"/>
    <property type="match status" value="1"/>
</dbReference>
<evidence type="ECO:0000313" key="10">
    <source>
        <dbReference type="Proteomes" id="UP000034290"/>
    </source>
</evidence>
<comment type="cofactor">
    <cofactor evidence="7">
        <name>Zn(2+)</name>
        <dbReference type="ChEBI" id="CHEBI:29105"/>
    </cofactor>
    <text evidence="7">Binds 1 zinc ion.</text>
</comment>
<comment type="caution">
    <text evidence="9">The sequence shown here is derived from an EMBL/GenBank/DDBJ whole genome shotgun (WGS) entry which is preliminary data.</text>
</comment>
<keyword evidence="3 7" id="KW-0067">ATP-binding</keyword>
<dbReference type="GO" id="GO:0003677">
    <property type="term" value="F:DNA binding"/>
    <property type="evidence" value="ECO:0007669"/>
    <property type="project" value="UniProtKB-KW"/>
</dbReference>
<keyword evidence="5 7" id="KW-0238">DNA-binding</keyword>
<evidence type="ECO:0000256" key="4">
    <source>
        <dbReference type="ARBA" id="ARBA00023015"/>
    </source>
</evidence>
<dbReference type="PANTHER" id="PTHR30455">
    <property type="entry name" value="TRANSCRIPTIONAL REPRESSOR NRDR"/>
    <property type="match status" value="1"/>
</dbReference>
<dbReference type="GO" id="GO:0045892">
    <property type="term" value="P:negative regulation of DNA-templated transcription"/>
    <property type="evidence" value="ECO:0007669"/>
    <property type="project" value="UniProtKB-UniRule"/>
</dbReference>